<name>A0A645B3T2_9ZZZZ</name>
<gene>
    <name evidence="1" type="ORF">SDC9_106914</name>
</gene>
<dbReference type="AlphaFoldDB" id="A0A645B3T2"/>
<accession>A0A645B3T2</accession>
<reference evidence="1" key="1">
    <citation type="submission" date="2019-08" db="EMBL/GenBank/DDBJ databases">
        <authorList>
            <person name="Kucharzyk K."/>
            <person name="Murdoch R.W."/>
            <person name="Higgins S."/>
            <person name="Loffler F."/>
        </authorList>
    </citation>
    <scope>NUCLEOTIDE SEQUENCE</scope>
</reference>
<comment type="caution">
    <text evidence="1">The sequence shown here is derived from an EMBL/GenBank/DDBJ whole genome shotgun (WGS) entry which is preliminary data.</text>
</comment>
<proteinExistence type="predicted"/>
<sequence length="298" mass="33378">MQTRGLVVRVSSPNRRRHPKTISKARGREPVLPQERFVKRCVVRKPSLKRAFSRANAVCEQAPGALEPELDDVLVHRYAGLGVEAPHEMCFSHVQRSGDGFRPQVVLQMRGEIGLRAAKKRAGSSALLPQAQELDKEQANVVRVNGVVPRKRRKVLLHSFLLAVEQREQLQDGGGACVRRVQLQRFVPVLGGDARKQLRQDPEHRALIGALFVEKPQRMRAAGREQQERIWREQNRAILNEEFGVSAEKEIQFVELVVVPVDAPKVILRIGIQLKSVWQARGSNGISKIASHGGIVSE</sequence>
<dbReference type="EMBL" id="VSSQ01017610">
    <property type="protein sequence ID" value="MPM60067.1"/>
    <property type="molecule type" value="Genomic_DNA"/>
</dbReference>
<organism evidence="1">
    <name type="scientific">bioreactor metagenome</name>
    <dbReference type="NCBI Taxonomy" id="1076179"/>
    <lineage>
        <taxon>unclassified sequences</taxon>
        <taxon>metagenomes</taxon>
        <taxon>ecological metagenomes</taxon>
    </lineage>
</organism>
<evidence type="ECO:0000313" key="1">
    <source>
        <dbReference type="EMBL" id="MPM60067.1"/>
    </source>
</evidence>
<protein>
    <submittedName>
        <fullName evidence="1">Uncharacterized protein</fullName>
    </submittedName>
</protein>